<protein>
    <submittedName>
        <fullName evidence="2">Uncharacterized protein</fullName>
    </submittedName>
</protein>
<evidence type="ECO:0000256" key="1">
    <source>
        <dbReference type="SAM" id="MobiDB-lite"/>
    </source>
</evidence>
<organism evidence="2 3">
    <name type="scientific">Austropuccinia psidii MF-1</name>
    <dbReference type="NCBI Taxonomy" id="1389203"/>
    <lineage>
        <taxon>Eukaryota</taxon>
        <taxon>Fungi</taxon>
        <taxon>Dikarya</taxon>
        <taxon>Basidiomycota</taxon>
        <taxon>Pucciniomycotina</taxon>
        <taxon>Pucciniomycetes</taxon>
        <taxon>Pucciniales</taxon>
        <taxon>Sphaerophragmiaceae</taxon>
        <taxon>Austropuccinia</taxon>
    </lineage>
</organism>
<dbReference type="AlphaFoldDB" id="A0A9Q3GJ16"/>
<accession>A0A9Q3GJ16</accession>
<feature type="region of interest" description="Disordered" evidence="1">
    <location>
        <begin position="1"/>
        <end position="73"/>
    </location>
</feature>
<gene>
    <name evidence="2" type="ORF">O181_008624</name>
</gene>
<evidence type="ECO:0000313" key="3">
    <source>
        <dbReference type="Proteomes" id="UP000765509"/>
    </source>
</evidence>
<feature type="compositionally biased region" description="Basic and acidic residues" evidence="1">
    <location>
        <begin position="1"/>
        <end position="11"/>
    </location>
</feature>
<proteinExistence type="predicted"/>
<dbReference type="Proteomes" id="UP000765509">
    <property type="component" value="Unassembled WGS sequence"/>
</dbReference>
<name>A0A9Q3GJ16_9BASI</name>
<evidence type="ECO:0000313" key="2">
    <source>
        <dbReference type="EMBL" id="MBW0468909.1"/>
    </source>
</evidence>
<keyword evidence="3" id="KW-1185">Reference proteome</keyword>
<sequence>MQRNQPEERTGLFRSRRSGFGQNGELQDTERDYFQTPIHHSIQQRPQDTGLDRHGLSMSACDSKPEHKHDSQNTINQWFSQDTTKTWNQAKLAQKVSNQRGNSPLPKYASLIIIGQIIAKLFLLKAIAEHKP</sequence>
<dbReference type="EMBL" id="AVOT02002016">
    <property type="protein sequence ID" value="MBW0468909.1"/>
    <property type="molecule type" value="Genomic_DNA"/>
</dbReference>
<comment type="caution">
    <text evidence="2">The sequence shown here is derived from an EMBL/GenBank/DDBJ whole genome shotgun (WGS) entry which is preliminary data.</text>
</comment>
<reference evidence="2" key="1">
    <citation type="submission" date="2021-03" db="EMBL/GenBank/DDBJ databases">
        <title>Draft genome sequence of rust myrtle Austropuccinia psidii MF-1, a brazilian biotype.</title>
        <authorList>
            <person name="Quecine M.C."/>
            <person name="Pachon D.M.R."/>
            <person name="Bonatelli M.L."/>
            <person name="Correr F.H."/>
            <person name="Franceschini L.M."/>
            <person name="Leite T.F."/>
            <person name="Margarido G.R.A."/>
            <person name="Almeida C.A."/>
            <person name="Ferrarezi J.A."/>
            <person name="Labate C.A."/>
        </authorList>
    </citation>
    <scope>NUCLEOTIDE SEQUENCE</scope>
    <source>
        <strain evidence="2">MF-1</strain>
    </source>
</reference>